<keyword evidence="3" id="KW-1185">Reference proteome</keyword>
<evidence type="ECO:0000256" key="1">
    <source>
        <dbReference type="SAM" id="MobiDB-lite"/>
    </source>
</evidence>
<dbReference type="OrthoDB" id="7847741at2"/>
<gene>
    <name evidence="2" type="ORF">SAMN05421538_10937</name>
</gene>
<dbReference type="RefSeq" id="WP_090524625.1">
    <property type="nucleotide sequence ID" value="NZ_FNAH01000009.1"/>
</dbReference>
<protein>
    <submittedName>
        <fullName evidence="2">Uncharacterized protein</fullName>
    </submittedName>
</protein>
<name>A0A1G7EPR8_9RHOB</name>
<feature type="region of interest" description="Disordered" evidence="1">
    <location>
        <begin position="125"/>
        <end position="160"/>
    </location>
</feature>
<evidence type="ECO:0000313" key="3">
    <source>
        <dbReference type="Proteomes" id="UP000199344"/>
    </source>
</evidence>
<feature type="compositionally biased region" description="Pro residues" evidence="1">
    <location>
        <begin position="140"/>
        <end position="150"/>
    </location>
</feature>
<sequence length="160" mass="17087">MADRKTVAMSAICVLAGLAVLAGFATSGGPIQARKENRDMTRWEDLQQISLHIACRADEAGTLPDAPAETPGCPAPPRMADPYTDAPYLYAPTGPRHWRICAGFERPQALKARLMNTRFDAEAGCLLDSFGDPHPDAETDPPPAPDPAPASPLDAPARTR</sequence>
<proteinExistence type="predicted"/>
<feature type="compositionally biased region" description="Low complexity" evidence="1">
    <location>
        <begin position="151"/>
        <end position="160"/>
    </location>
</feature>
<organism evidence="2 3">
    <name type="scientific">Paracoccus isoporae</name>
    <dbReference type="NCBI Taxonomy" id="591205"/>
    <lineage>
        <taxon>Bacteria</taxon>
        <taxon>Pseudomonadati</taxon>
        <taxon>Pseudomonadota</taxon>
        <taxon>Alphaproteobacteria</taxon>
        <taxon>Rhodobacterales</taxon>
        <taxon>Paracoccaceae</taxon>
        <taxon>Paracoccus</taxon>
    </lineage>
</organism>
<dbReference type="Proteomes" id="UP000199344">
    <property type="component" value="Unassembled WGS sequence"/>
</dbReference>
<accession>A0A1G7EPR8</accession>
<dbReference type="EMBL" id="FNAH01000009">
    <property type="protein sequence ID" value="SDE65436.1"/>
    <property type="molecule type" value="Genomic_DNA"/>
</dbReference>
<dbReference type="AlphaFoldDB" id="A0A1G7EPR8"/>
<dbReference type="STRING" id="591205.SAMN05421538_10937"/>
<evidence type="ECO:0000313" key="2">
    <source>
        <dbReference type="EMBL" id="SDE65436.1"/>
    </source>
</evidence>
<reference evidence="2 3" key="1">
    <citation type="submission" date="2016-10" db="EMBL/GenBank/DDBJ databases">
        <authorList>
            <person name="de Groot N.N."/>
        </authorList>
    </citation>
    <scope>NUCLEOTIDE SEQUENCE [LARGE SCALE GENOMIC DNA]</scope>
    <source>
        <strain evidence="2 3">DSM 22220</strain>
    </source>
</reference>